<feature type="transmembrane region" description="Helical" evidence="11">
    <location>
        <begin position="41"/>
        <end position="61"/>
    </location>
</feature>
<reference evidence="13" key="1">
    <citation type="journal article" date="2019" name="Int. J. Syst. Evol. Microbiol.">
        <title>The Global Catalogue of Microorganisms (GCM) 10K type strain sequencing project: providing services to taxonomists for standard genome sequencing and annotation.</title>
        <authorList>
            <consortium name="The Broad Institute Genomics Platform"/>
            <consortium name="The Broad Institute Genome Sequencing Center for Infectious Disease"/>
            <person name="Wu L."/>
            <person name="Ma J."/>
        </authorList>
    </citation>
    <scope>NUCLEOTIDE SEQUENCE [LARGE SCALE GENOMIC DNA]</scope>
    <source>
        <strain evidence="13">CGMCC 4.7237</strain>
    </source>
</reference>
<proteinExistence type="inferred from homology"/>
<accession>A0ABV8HV56</accession>
<keyword evidence="9 11" id="KW-0472">Membrane</keyword>
<keyword evidence="7" id="KW-0067">ATP-binding</keyword>
<evidence type="ECO:0000256" key="9">
    <source>
        <dbReference type="ARBA" id="ARBA00023136"/>
    </source>
</evidence>
<keyword evidence="3" id="KW-1003">Cell membrane</keyword>
<feature type="region of interest" description="Disordered" evidence="10">
    <location>
        <begin position="489"/>
        <end position="525"/>
    </location>
</feature>
<dbReference type="RefSeq" id="WP_386436752.1">
    <property type="nucleotide sequence ID" value="NZ_JBHSBB010000030.1"/>
</dbReference>
<dbReference type="EMBL" id="JBHSBB010000030">
    <property type="protein sequence ID" value="MFC4035940.1"/>
    <property type="molecule type" value="Genomic_DNA"/>
</dbReference>
<dbReference type="Proteomes" id="UP001595765">
    <property type="component" value="Unassembled WGS sequence"/>
</dbReference>
<evidence type="ECO:0000256" key="6">
    <source>
        <dbReference type="ARBA" id="ARBA00022801"/>
    </source>
</evidence>
<evidence type="ECO:0000313" key="12">
    <source>
        <dbReference type="EMBL" id="MFC4035940.1"/>
    </source>
</evidence>
<keyword evidence="13" id="KW-1185">Reference proteome</keyword>
<dbReference type="PANTHER" id="PTHR40765:SF2">
    <property type="entry name" value="ESX-2 SECRETION SYSTEM ATPASE ECCB2"/>
    <property type="match status" value="1"/>
</dbReference>
<dbReference type="InterPro" id="IPR044857">
    <property type="entry name" value="T7SS_EccB_R1"/>
</dbReference>
<protein>
    <submittedName>
        <fullName evidence="12">Type VII secretion protein EccB</fullName>
    </submittedName>
</protein>
<dbReference type="InterPro" id="IPR042485">
    <property type="entry name" value="T7SS_EccB_R3"/>
</dbReference>
<feature type="compositionally biased region" description="Low complexity" evidence="10">
    <location>
        <begin position="510"/>
        <end position="525"/>
    </location>
</feature>
<dbReference type="NCBIfam" id="TIGR03919">
    <property type="entry name" value="T7SS_EccB"/>
    <property type="match status" value="1"/>
</dbReference>
<dbReference type="PANTHER" id="PTHR40765">
    <property type="entry name" value="ESX-2 SECRETION SYSTEM ATPASE ECCB2"/>
    <property type="match status" value="1"/>
</dbReference>
<evidence type="ECO:0000256" key="2">
    <source>
        <dbReference type="ARBA" id="ARBA00008149"/>
    </source>
</evidence>
<evidence type="ECO:0000256" key="1">
    <source>
        <dbReference type="ARBA" id="ARBA00004162"/>
    </source>
</evidence>
<evidence type="ECO:0000313" key="13">
    <source>
        <dbReference type="Proteomes" id="UP001595765"/>
    </source>
</evidence>
<evidence type="ECO:0000256" key="5">
    <source>
        <dbReference type="ARBA" id="ARBA00022741"/>
    </source>
</evidence>
<keyword evidence="4 11" id="KW-0812">Transmembrane</keyword>
<organism evidence="12 13">
    <name type="scientific">Streptomyces polygonati</name>
    <dbReference type="NCBI Taxonomy" id="1617087"/>
    <lineage>
        <taxon>Bacteria</taxon>
        <taxon>Bacillati</taxon>
        <taxon>Actinomycetota</taxon>
        <taxon>Actinomycetes</taxon>
        <taxon>Kitasatosporales</taxon>
        <taxon>Streptomycetaceae</taxon>
        <taxon>Streptomyces</taxon>
    </lineage>
</organism>
<comment type="similarity">
    <text evidence="2">Belongs to the EccB family.</text>
</comment>
<keyword evidence="6" id="KW-0378">Hydrolase</keyword>
<name>A0ABV8HV56_9ACTN</name>
<evidence type="ECO:0000256" key="3">
    <source>
        <dbReference type="ARBA" id="ARBA00022475"/>
    </source>
</evidence>
<dbReference type="InterPro" id="IPR007795">
    <property type="entry name" value="T7SS_EccB"/>
</dbReference>
<evidence type="ECO:0000256" key="8">
    <source>
        <dbReference type="ARBA" id="ARBA00022989"/>
    </source>
</evidence>
<keyword evidence="8 11" id="KW-1133">Transmembrane helix</keyword>
<evidence type="ECO:0000256" key="11">
    <source>
        <dbReference type="SAM" id="Phobius"/>
    </source>
</evidence>
<comment type="subcellular location">
    <subcellularLocation>
        <location evidence="1">Cell membrane</location>
        <topology evidence="1">Single-pass membrane protein</topology>
    </subcellularLocation>
</comment>
<comment type="caution">
    <text evidence="12">The sequence shown here is derived from an EMBL/GenBank/DDBJ whole genome shotgun (WGS) entry which is preliminary data.</text>
</comment>
<gene>
    <name evidence="12" type="primary">eccB</name>
    <name evidence="12" type="ORF">ACFO3J_31420</name>
</gene>
<dbReference type="Pfam" id="PF05108">
    <property type="entry name" value="T7SS_ESX1_EccB"/>
    <property type="match status" value="1"/>
</dbReference>
<evidence type="ECO:0000256" key="4">
    <source>
        <dbReference type="ARBA" id="ARBA00022692"/>
    </source>
</evidence>
<dbReference type="Gene3D" id="2.40.50.910">
    <property type="entry name" value="Type VII secretion system EccB, repeat 3 domain"/>
    <property type="match status" value="1"/>
</dbReference>
<evidence type="ECO:0000256" key="10">
    <source>
        <dbReference type="SAM" id="MobiDB-lite"/>
    </source>
</evidence>
<dbReference type="Gene3D" id="3.30.2390.20">
    <property type="entry name" value="Type VII secretion system EccB, repeat 1 domain"/>
    <property type="match status" value="1"/>
</dbReference>
<keyword evidence="5" id="KW-0547">Nucleotide-binding</keyword>
<evidence type="ECO:0000256" key="7">
    <source>
        <dbReference type="ARBA" id="ARBA00022840"/>
    </source>
</evidence>
<sequence>MQSRRDQVQAHRFVVARLTTGLLRTDPDAPESPNSRTNRGMALGGALGALIAIGFLVFGFISPGGSTAWQDPKTLILEQGTGNRYLYDGSLRPVRNYASARLIVGPDLASRTVPGGSLAGTPHGSAVGIDGAPDALPPAAGLDTGAWEVCAATRPDTSGAPVPATSLVVDADHPGTGIGGGQALLVSGPDGTYYLLWHGNRFRLASGTATADALGYGTADPLPVSAAFLDALPASTDLAPPDVPGQGGAGPELDGRATRVGQVFLVETPGSAKQYYLLQRAGLVPISTTQAALALGGPDERAKSYAGAPPVAVPIAADALNKALVPGSSVAGNDVLPSAPPALLPVGDGQAACVRLDTAAAAASAGAPGTAPAGGGAGGGSRISLTLVSSAALTDPAAATAKAPAAPACLPVDAVVVPPDGGSLVRALGAGGGAVGDTTYLVTDAGVKYLIPSAAAAKALGYDLGAARGVPSPLLAMVPTGPDLSPENAVLGRADTTGTPGCADPLTGRPAAPTDAVPTAALPKT</sequence>